<evidence type="ECO:0000256" key="5">
    <source>
        <dbReference type="SAM" id="MobiDB-lite"/>
    </source>
</evidence>
<evidence type="ECO:0000313" key="7">
    <source>
        <dbReference type="EMBL" id="MDL2078224.1"/>
    </source>
</evidence>
<evidence type="ECO:0000256" key="4">
    <source>
        <dbReference type="ARBA" id="ARBA00023163"/>
    </source>
</evidence>
<sequence>MTTMTEVARVAGVSIATVSYVVNGTRPVREETRRRVEEAIARTGYTPNSLARSLAMSSTSSIGVVVSAITNPFFAGVLAGVDQAAVRAGLTLLLADSHDEPEREYEVVRSLRQRRVDGVILAASVSPGRTLDHLRESRTPTVLVDRVVDDRFDQIGPENEEATASLVDHFTALGHTRIGLIGGKSGLGTSRERLTGYRLGLTRGGLPYDPSLVADGNSDIPGGRAAMERLLAAGTPPTAVIVGNNAMVIGAMQALRTAGLIIPQDMALVSYDDLPGADLFDPPLTAFAQPTGTLGERAVQLLLERLADPDAPPRVERLRPRLTHRRSCGCAEQPGPPSTERRQP</sequence>
<keyword evidence="8" id="KW-1185">Reference proteome</keyword>
<keyword evidence="3 7" id="KW-0238">DNA-binding</keyword>
<dbReference type="InterPro" id="IPR046335">
    <property type="entry name" value="LacI/GalR-like_sensor"/>
</dbReference>
<dbReference type="EMBL" id="JASJUS010000015">
    <property type="protein sequence ID" value="MDL2078224.1"/>
    <property type="molecule type" value="Genomic_DNA"/>
</dbReference>
<accession>A0ABT7J1N9</accession>
<dbReference type="PROSITE" id="PS50932">
    <property type="entry name" value="HTH_LACI_2"/>
    <property type="match status" value="1"/>
</dbReference>
<dbReference type="CDD" id="cd01392">
    <property type="entry name" value="HTH_LacI"/>
    <property type="match status" value="1"/>
</dbReference>
<comment type="caution">
    <text evidence="7">The sequence shown here is derived from an EMBL/GenBank/DDBJ whole genome shotgun (WGS) entry which is preliminary data.</text>
</comment>
<feature type="domain" description="HTH lacI-type" evidence="6">
    <location>
        <begin position="2"/>
        <end position="56"/>
    </location>
</feature>
<dbReference type="PANTHER" id="PTHR30146:SF148">
    <property type="entry name" value="HTH-TYPE TRANSCRIPTIONAL REPRESSOR PURR-RELATED"/>
    <property type="match status" value="1"/>
</dbReference>
<evidence type="ECO:0000256" key="2">
    <source>
        <dbReference type="ARBA" id="ARBA00023015"/>
    </source>
</evidence>
<organism evidence="7 8">
    <name type="scientific">Streptomyces fuscus</name>
    <dbReference type="NCBI Taxonomy" id="3048495"/>
    <lineage>
        <taxon>Bacteria</taxon>
        <taxon>Bacillati</taxon>
        <taxon>Actinomycetota</taxon>
        <taxon>Actinomycetes</taxon>
        <taxon>Kitasatosporales</taxon>
        <taxon>Streptomycetaceae</taxon>
        <taxon>Streptomyces</taxon>
    </lineage>
</organism>
<keyword evidence="4" id="KW-0804">Transcription</keyword>
<dbReference type="Gene3D" id="1.10.260.40">
    <property type="entry name" value="lambda repressor-like DNA-binding domains"/>
    <property type="match status" value="1"/>
</dbReference>
<name>A0ABT7J1N9_9ACTN</name>
<proteinExistence type="predicted"/>
<dbReference type="Pfam" id="PF13377">
    <property type="entry name" value="Peripla_BP_3"/>
    <property type="match status" value="1"/>
</dbReference>
<dbReference type="InterPro" id="IPR010982">
    <property type="entry name" value="Lambda_DNA-bd_dom_sf"/>
</dbReference>
<dbReference type="SUPFAM" id="SSF47413">
    <property type="entry name" value="lambda repressor-like DNA-binding domains"/>
    <property type="match status" value="1"/>
</dbReference>
<feature type="region of interest" description="Disordered" evidence="5">
    <location>
        <begin position="312"/>
        <end position="344"/>
    </location>
</feature>
<reference evidence="7 8" key="1">
    <citation type="submission" date="2023-05" db="EMBL/GenBank/DDBJ databases">
        <title>Streptomyces fuscus sp. nov., a brown-black pigment producing actinomyces isolated from dry sand of Sea duck farm.</title>
        <authorList>
            <person name="Xie J."/>
            <person name="Shen N."/>
        </authorList>
    </citation>
    <scope>NUCLEOTIDE SEQUENCE [LARGE SCALE GENOMIC DNA]</scope>
    <source>
        <strain evidence="7 8">GXMU-J15</strain>
    </source>
</reference>
<keyword evidence="2" id="KW-0805">Transcription regulation</keyword>
<dbReference type="PROSITE" id="PS00356">
    <property type="entry name" value="HTH_LACI_1"/>
    <property type="match status" value="1"/>
</dbReference>
<evidence type="ECO:0000256" key="1">
    <source>
        <dbReference type="ARBA" id="ARBA00022491"/>
    </source>
</evidence>
<evidence type="ECO:0000313" key="8">
    <source>
        <dbReference type="Proteomes" id="UP001241926"/>
    </source>
</evidence>
<dbReference type="Proteomes" id="UP001241926">
    <property type="component" value="Unassembled WGS sequence"/>
</dbReference>
<dbReference type="CDD" id="cd06267">
    <property type="entry name" value="PBP1_LacI_sugar_binding-like"/>
    <property type="match status" value="1"/>
</dbReference>
<dbReference type="SUPFAM" id="SSF53822">
    <property type="entry name" value="Periplasmic binding protein-like I"/>
    <property type="match status" value="1"/>
</dbReference>
<evidence type="ECO:0000256" key="3">
    <source>
        <dbReference type="ARBA" id="ARBA00023125"/>
    </source>
</evidence>
<dbReference type="InterPro" id="IPR028082">
    <property type="entry name" value="Peripla_BP_I"/>
</dbReference>
<protein>
    <submittedName>
        <fullName evidence="7">LacI family DNA-binding transcriptional regulator</fullName>
    </submittedName>
</protein>
<gene>
    <name evidence="7" type="ORF">QNN03_17455</name>
</gene>
<dbReference type="Pfam" id="PF00356">
    <property type="entry name" value="LacI"/>
    <property type="match status" value="1"/>
</dbReference>
<dbReference type="GO" id="GO:0003677">
    <property type="term" value="F:DNA binding"/>
    <property type="evidence" value="ECO:0007669"/>
    <property type="project" value="UniProtKB-KW"/>
</dbReference>
<dbReference type="InterPro" id="IPR000843">
    <property type="entry name" value="HTH_LacI"/>
</dbReference>
<dbReference type="PANTHER" id="PTHR30146">
    <property type="entry name" value="LACI-RELATED TRANSCRIPTIONAL REPRESSOR"/>
    <property type="match status" value="1"/>
</dbReference>
<keyword evidence="1" id="KW-0678">Repressor</keyword>
<evidence type="ECO:0000259" key="6">
    <source>
        <dbReference type="PROSITE" id="PS50932"/>
    </source>
</evidence>
<dbReference type="Gene3D" id="3.40.50.2300">
    <property type="match status" value="2"/>
</dbReference>
<dbReference type="SMART" id="SM00354">
    <property type="entry name" value="HTH_LACI"/>
    <property type="match status" value="1"/>
</dbReference>